<keyword evidence="5" id="KW-1185">Reference proteome</keyword>
<dbReference type="GO" id="GO:0016671">
    <property type="term" value="F:oxidoreductase activity, acting on a sulfur group of donors, disulfide as acceptor"/>
    <property type="evidence" value="ECO:0007669"/>
    <property type="project" value="InterPro"/>
</dbReference>
<dbReference type="KEGG" id="csv:101211199"/>
<reference evidence="4 5" key="2">
    <citation type="journal article" date="2009" name="PLoS ONE">
        <title>An integrated genetic and cytogenetic map of the cucumber genome.</title>
        <authorList>
            <person name="Ren Y."/>
            <person name="Zhang Z."/>
            <person name="Liu J."/>
            <person name="Staub J.E."/>
            <person name="Han Y."/>
            <person name="Cheng Z."/>
            <person name="Li X."/>
            <person name="Lu J."/>
            <person name="Miao H."/>
            <person name="Kang H."/>
            <person name="Xie B."/>
            <person name="Gu X."/>
            <person name="Wang X."/>
            <person name="Du Y."/>
            <person name="Jin W."/>
            <person name="Huang S."/>
        </authorList>
    </citation>
    <scope>NUCLEOTIDE SEQUENCE [LARGE SCALE GENOMIC DNA]</scope>
    <source>
        <strain evidence="5">cv. 9930</strain>
    </source>
</reference>
<dbReference type="eggNOG" id="KOG3160">
    <property type="taxonomic scope" value="Eukaryota"/>
</dbReference>
<dbReference type="OrthoDB" id="958254at2759"/>
<dbReference type="PANTHER" id="PTHR13234">
    <property type="entry name" value="GAMMA-INTERFERON INDUCIBLE LYSOSOMAL THIOL REDUCTASE GILT"/>
    <property type="match status" value="1"/>
</dbReference>
<accession>A0A0A0L2Q2</accession>
<evidence type="ECO:0000313" key="5">
    <source>
        <dbReference type="Proteomes" id="UP000029981"/>
    </source>
</evidence>
<gene>
    <name evidence="4" type="ORF">Csa_4G312830</name>
</gene>
<evidence type="ECO:0000256" key="1">
    <source>
        <dbReference type="ARBA" id="ARBA00005679"/>
    </source>
</evidence>
<reference evidence="4 5" key="1">
    <citation type="journal article" date="2009" name="Nat. Genet.">
        <title>The genome of the cucumber, Cucumis sativus L.</title>
        <authorList>
            <person name="Huang S."/>
            <person name="Li R."/>
            <person name="Zhang Z."/>
            <person name="Li L."/>
            <person name="Gu X."/>
            <person name="Fan W."/>
            <person name="Lucas W.J."/>
            <person name="Wang X."/>
            <person name="Xie B."/>
            <person name="Ni P."/>
            <person name="Ren Y."/>
            <person name="Zhu H."/>
            <person name="Li J."/>
            <person name="Lin K."/>
            <person name="Jin W."/>
            <person name="Fei Z."/>
            <person name="Li G."/>
            <person name="Staub J."/>
            <person name="Kilian A."/>
            <person name="van der Vossen E.A."/>
            <person name="Wu Y."/>
            <person name="Guo J."/>
            <person name="He J."/>
            <person name="Jia Z."/>
            <person name="Ren Y."/>
            <person name="Tian G."/>
            <person name="Lu Y."/>
            <person name="Ruan J."/>
            <person name="Qian W."/>
            <person name="Wang M."/>
            <person name="Huang Q."/>
            <person name="Li B."/>
            <person name="Xuan Z."/>
            <person name="Cao J."/>
            <person name="Asan"/>
            <person name="Wu Z."/>
            <person name="Zhang J."/>
            <person name="Cai Q."/>
            <person name="Bai Y."/>
            <person name="Zhao B."/>
            <person name="Han Y."/>
            <person name="Li Y."/>
            <person name="Li X."/>
            <person name="Wang S."/>
            <person name="Shi Q."/>
            <person name="Liu S."/>
            <person name="Cho W.K."/>
            <person name="Kim J.Y."/>
            <person name="Xu Y."/>
            <person name="Heller-Uszynska K."/>
            <person name="Miao H."/>
            <person name="Cheng Z."/>
            <person name="Zhang S."/>
            <person name="Wu J."/>
            <person name="Yang Y."/>
            <person name="Kang H."/>
            <person name="Li M."/>
            <person name="Liang H."/>
            <person name="Ren X."/>
            <person name="Shi Z."/>
            <person name="Wen M."/>
            <person name="Jian M."/>
            <person name="Yang H."/>
            <person name="Zhang G."/>
            <person name="Yang Z."/>
            <person name="Chen R."/>
            <person name="Liu S."/>
            <person name="Li J."/>
            <person name="Ma L."/>
            <person name="Liu H."/>
            <person name="Zhou Y."/>
            <person name="Zhao J."/>
            <person name="Fang X."/>
            <person name="Li G."/>
            <person name="Fang L."/>
            <person name="Li Y."/>
            <person name="Liu D."/>
            <person name="Zheng H."/>
            <person name="Zhang Y."/>
            <person name="Qin N."/>
            <person name="Li Z."/>
            <person name="Yang G."/>
            <person name="Yang S."/>
            <person name="Bolund L."/>
            <person name="Kristiansen K."/>
            <person name="Zheng H."/>
            <person name="Li S."/>
            <person name="Zhang X."/>
            <person name="Yang H."/>
            <person name="Wang J."/>
            <person name="Sun R."/>
            <person name="Zhang B."/>
            <person name="Jiang S."/>
            <person name="Wang J."/>
            <person name="Du Y."/>
            <person name="Li S."/>
        </authorList>
    </citation>
    <scope>NUCLEOTIDE SEQUENCE [LARGE SCALE GENOMIC DNA]</scope>
    <source>
        <strain evidence="5">cv. 9930</strain>
    </source>
</reference>
<dbReference type="EMBL" id="CM002925">
    <property type="protein sequence ID" value="KGN54401.1"/>
    <property type="molecule type" value="Genomic_DNA"/>
</dbReference>
<sequence length="238" mass="26787">MGHLVGGWSAVATALCALLLFLSLPPSASEKVTVSVYYEALCPFCANFVVYHLVKLFQNGLISAVNLRMIPWGNAWIQPDGSFFCQHGPDECMLNTIEACTISVYPDTEEHFRFIHCVEGLTVQNRHNEWTKCFDIAQLSAIPIDCYRNGHGKMLEQYYASETTRLNPPHRFVPWVIVDNHPLQEDYQNFMAYICKAYKGSAVPEACKSINLKNRQYLDNASGGSQVCYATTTRNSTL</sequence>
<dbReference type="PANTHER" id="PTHR13234:SF48">
    <property type="entry name" value="GAMMA INTERFERON RESPONSIVE LYSOSOMAL THIOL (GILT) REDUCTASE FAMILY PROTEIN"/>
    <property type="match status" value="1"/>
</dbReference>
<dbReference type="STRING" id="3659.A0A0A0L2Q2"/>
<evidence type="ECO:0000256" key="2">
    <source>
        <dbReference type="ARBA" id="ARBA00023180"/>
    </source>
</evidence>
<organism evidence="4 5">
    <name type="scientific">Cucumis sativus</name>
    <name type="common">Cucumber</name>
    <dbReference type="NCBI Taxonomy" id="3659"/>
    <lineage>
        <taxon>Eukaryota</taxon>
        <taxon>Viridiplantae</taxon>
        <taxon>Streptophyta</taxon>
        <taxon>Embryophyta</taxon>
        <taxon>Tracheophyta</taxon>
        <taxon>Spermatophyta</taxon>
        <taxon>Magnoliopsida</taxon>
        <taxon>eudicotyledons</taxon>
        <taxon>Gunneridae</taxon>
        <taxon>Pentapetalae</taxon>
        <taxon>rosids</taxon>
        <taxon>fabids</taxon>
        <taxon>Cucurbitales</taxon>
        <taxon>Cucurbitaceae</taxon>
        <taxon>Benincaseae</taxon>
        <taxon>Cucumis</taxon>
    </lineage>
</organism>
<reference evidence="4 5" key="3">
    <citation type="journal article" date="2010" name="BMC Genomics">
        <title>Transcriptome sequencing and comparative analysis of cucumber flowers with different sex types.</title>
        <authorList>
            <person name="Guo S."/>
            <person name="Zheng Y."/>
            <person name="Joung J.G."/>
            <person name="Liu S."/>
            <person name="Zhang Z."/>
            <person name="Crasta O.R."/>
            <person name="Sobral B.W."/>
            <person name="Xu Y."/>
            <person name="Huang S."/>
            <person name="Fei Z."/>
        </authorList>
    </citation>
    <scope>NUCLEOTIDE SEQUENCE [LARGE SCALE GENOMIC DNA]</scope>
    <source>
        <strain evidence="5">cv. 9930</strain>
    </source>
</reference>
<feature type="signal peptide" evidence="3">
    <location>
        <begin position="1"/>
        <end position="29"/>
    </location>
</feature>
<evidence type="ECO:0000256" key="3">
    <source>
        <dbReference type="SAM" id="SignalP"/>
    </source>
</evidence>
<evidence type="ECO:0008006" key="6">
    <source>
        <dbReference type="Google" id="ProtNLM"/>
    </source>
</evidence>
<proteinExistence type="inferred from homology"/>
<dbReference type="Pfam" id="PF03227">
    <property type="entry name" value="GILT"/>
    <property type="match status" value="1"/>
</dbReference>
<dbReference type="Gramene" id="KGN54401">
    <property type="protein sequence ID" value="KGN54401"/>
    <property type="gene ID" value="Csa_4G312830"/>
</dbReference>
<evidence type="ECO:0000313" key="4">
    <source>
        <dbReference type="EMBL" id="KGN54401.1"/>
    </source>
</evidence>
<dbReference type="InterPro" id="IPR004911">
    <property type="entry name" value="Interferon-induced_GILT"/>
</dbReference>
<dbReference type="AlphaFoldDB" id="A0A0A0L2Q2"/>
<keyword evidence="3" id="KW-0732">Signal</keyword>
<dbReference type="OMA" id="CQLYKGV"/>
<name>A0A0A0L2Q2_CUCSA</name>
<comment type="similarity">
    <text evidence="1">Belongs to the GILT family.</text>
</comment>
<reference evidence="4 5" key="4">
    <citation type="journal article" date="2011" name="BMC Genomics">
        <title>RNA-Seq improves annotation of protein-coding genes in the cucumber genome.</title>
        <authorList>
            <person name="Li Z."/>
            <person name="Zhang Z."/>
            <person name="Yan P."/>
            <person name="Huang S."/>
            <person name="Fei Z."/>
            <person name="Lin K."/>
        </authorList>
    </citation>
    <scope>NUCLEOTIDE SEQUENCE [LARGE SCALE GENOMIC DNA]</scope>
    <source>
        <strain evidence="5">cv. 9930</strain>
    </source>
</reference>
<dbReference type="GO" id="GO:0016491">
    <property type="term" value="F:oxidoreductase activity"/>
    <property type="evidence" value="ECO:0000318"/>
    <property type="project" value="GO_Central"/>
</dbReference>
<feature type="chain" id="PRO_5001965690" description="Gamma-interferon-inducible lysosomal thiol reductase" evidence="3">
    <location>
        <begin position="30"/>
        <end position="238"/>
    </location>
</feature>
<protein>
    <recommendedName>
        <fullName evidence="6">Gamma-interferon-inducible lysosomal thiol reductase</fullName>
    </recommendedName>
</protein>
<dbReference type="Proteomes" id="UP000029981">
    <property type="component" value="Chromosome 4"/>
</dbReference>
<keyword evidence="2" id="KW-0325">Glycoprotein</keyword>